<accession>A0ABR4YMC7</accession>
<organism evidence="1 2">
    <name type="scientific">Alistipes inops</name>
    <dbReference type="NCBI Taxonomy" id="1501391"/>
    <lineage>
        <taxon>Bacteria</taxon>
        <taxon>Pseudomonadati</taxon>
        <taxon>Bacteroidota</taxon>
        <taxon>Bacteroidia</taxon>
        <taxon>Bacteroidales</taxon>
        <taxon>Rikenellaceae</taxon>
        <taxon>Alistipes</taxon>
    </lineage>
</organism>
<dbReference type="InterPro" id="IPR003772">
    <property type="entry name" value="YceD"/>
</dbReference>
<evidence type="ECO:0000313" key="1">
    <source>
        <dbReference type="EMBL" id="KHE42888.1"/>
    </source>
</evidence>
<name>A0ABR4YMC7_9BACT</name>
<keyword evidence="2" id="KW-1185">Reference proteome</keyword>
<evidence type="ECO:0000313" key="2">
    <source>
        <dbReference type="Proteomes" id="UP000030889"/>
    </source>
</evidence>
<protein>
    <recommendedName>
        <fullName evidence="3">DNA-binding protein</fullName>
    </recommendedName>
</protein>
<dbReference type="Pfam" id="PF02620">
    <property type="entry name" value="YceD"/>
    <property type="match status" value="1"/>
</dbReference>
<evidence type="ECO:0008006" key="3">
    <source>
        <dbReference type="Google" id="ProtNLM"/>
    </source>
</evidence>
<reference evidence="1 2" key="1">
    <citation type="submission" date="2014-09" db="EMBL/GenBank/DDBJ databases">
        <title>Alistipes sp. 627, sp. nov., a novel member of the family Rikenellaceae isolated from human faeces.</title>
        <authorList>
            <person name="Shkoporov A.N."/>
            <person name="Chaplin A.V."/>
            <person name="Motuzova O.V."/>
            <person name="Kafarskaia L.I."/>
            <person name="Khokhlova E.V."/>
            <person name="Efimov B.A."/>
        </authorList>
    </citation>
    <scope>NUCLEOTIDE SEQUENCE [LARGE SCALE GENOMIC DNA]</scope>
    <source>
        <strain evidence="1 2">627</strain>
    </source>
</reference>
<gene>
    <name evidence="1" type="ORF">LG35_02560</name>
</gene>
<proteinExistence type="predicted"/>
<dbReference type="EMBL" id="JRGF01000002">
    <property type="protein sequence ID" value="KHE42888.1"/>
    <property type="molecule type" value="Genomic_DNA"/>
</dbReference>
<dbReference type="Proteomes" id="UP000030889">
    <property type="component" value="Unassembled WGS sequence"/>
</dbReference>
<sequence length="191" mass="21620">MKLLDAYDIPWKGLSNGCHDFDFEIDDRFFGEFGDSGIQGGRMKAEVRMEKSAAMLLLHVTIEGEVTVECDRCLGDLRLPVNYTGDLTVKFSDETEDYDGEVMWLNPAEEKVPLAQYIYESIVLSLPYRKVHGTGPDGEPLCDKEMLARFRIISQAEFDALETEQHSLADTDEGGKLQQLMQELEKGEDKE</sequence>
<comment type="caution">
    <text evidence="1">The sequence shown here is derived from an EMBL/GenBank/DDBJ whole genome shotgun (WGS) entry which is preliminary data.</text>
</comment>